<keyword evidence="7" id="KW-1185">Reference proteome</keyword>
<evidence type="ECO:0000256" key="1">
    <source>
        <dbReference type="ARBA" id="ARBA00013258"/>
    </source>
</evidence>
<dbReference type="PANTHER" id="PTHR42681">
    <property type="entry name" value="MALONYL-COA-ACYL CARRIER PROTEIN TRANSACYLASE, MITOCHONDRIAL"/>
    <property type="match status" value="1"/>
</dbReference>
<gene>
    <name evidence="6" type="ORF">HCN08_13225</name>
</gene>
<reference evidence="6 7" key="1">
    <citation type="submission" date="2020-03" db="EMBL/GenBank/DDBJ databases">
        <title>WGS of actinomycetes isolated from Thailand.</title>
        <authorList>
            <person name="Thawai C."/>
        </authorList>
    </citation>
    <scope>NUCLEOTIDE SEQUENCE [LARGE SCALE GENOMIC DNA]</scope>
    <source>
        <strain evidence="6 7">PRB2-1</strain>
    </source>
</reference>
<proteinExistence type="predicted"/>
<evidence type="ECO:0000256" key="2">
    <source>
        <dbReference type="ARBA" id="ARBA00022679"/>
    </source>
</evidence>
<keyword evidence="2" id="KW-0808">Transferase</keyword>
<evidence type="ECO:0000256" key="4">
    <source>
        <dbReference type="ARBA" id="ARBA00048462"/>
    </source>
</evidence>
<organism evidence="6 7">
    <name type="scientific">Actinacidiphila epipremni</name>
    <dbReference type="NCBI Taxonomy" id="2053013"/>
    <lineage>
        <taxon>Bacteria</taxon>
        <taxon>Bacillati</taxon>
        <taxon>Actinomycetota</taxon>
        <taxon>Actinomycetes</taxon>
        <taxon>Kitasatosporales</taxon>
        <taxon>Streptomycetaceae</taxon>
        <taxon>Actinacidiphila</taxon>
    </lineage>
</organism>
<dbReference type="EMBL" id="JAATEJ010000008">
    <property type="protein sequence ID" value="NJP44354.1"/>
    <property type="molecule type" value="Genomic_DNA"/>
</dbReference>
<sequence>MTSSADTAAATGAAGRTALVFPGMSALKYADVARFMLTNPIARRLREEADDALGYCLADHYRDAEEDYAESAQAAFLLNCTALAQWAVGAFGFTPVACAGPSFGAKAAACFSGALGFADTIRLTVELARCEQDYFRTEHTDVVTQSFVRTPEEGLRELLAGMDARGQWYEVSCHVDRDFFMVSLREPGLDAFTAGIRALGGLPLYAMRPPMHCAAFAPLRERAAAVLDGFTFADPALPVVRDQDGAAVTTAAGVREMLLDGFVRPVRWPDAVRGLRDLAVTRVCVAGPDTLWGRVPCTVEAFDVLAASPRAALRPRRYAPWAPPAPVTALAPVSAAASVKG</sequence>
<dbReference type="PANTHER" id="PTHR42681:SF1">
    <property type="entry name" value="MALONYL-COA-ACYL CARRIER PROTEIN TRANSACYLASE, MITOCHONDRIAL"/>
    <property type="match status" value="1"/>
</dbReference>
<evidence type="ECO:0000259" key="5">
    <source>
        <dbReference type="Pfam" id="PF21124"/>
    </source>
</evidence>
<dbReference type="InterPro" id="IPR016035">
    <property type="entry name" value="Acyl_Trfase/lysoPLipase"/>
</dbReference>
<dbReference type="RefSeq" id="WP_167983218.1">
    <property type="nucleotide sequence ID" value="NZ_JAATEJ010000008.1"/>
</dbReference>
<evidence type="ECO:0000313" key="6">
    <source>
        <dbReference type="EMBL" id="NJP44354.1"/>
    </source>
</evidence>
<accession>A0ABX0ZRF6</accession>
<dbReference type="InterPro" id="IPR050858">
    <property type="entry name" value="Mal-CoA-ACP_Trans/PKS_FabD"/>
</dbReference>
<dbReference type="InterPro" id="IPR001227">
    <property type="entry name" value="Ac_transferase_dom_sf"/>
</dbReference>
<protein>
    <recommendedName>
        <fullName evidence="1">[acyl-carrier-protein] S-malonyltransferase</fullName>
        <ecNumber evidence="1">2.3.1.39</ecNumber>
    </recommendedName>
</protein>
<dbReference type="InterPro" id="IPR049416">
    <property type="entry name" value="VinK-like_small"/>
</dbReference>
<comment type="caution">
    <text evidence="6">The sequence shown here is derived from an EMBL/GenBank/DDBJ whole genome shotgun (WGS) entry which is preliminary data.</text>
</comment>
<evidence type="ECO:0000313" key="7">
    <source>
        <dbReference type="Proteomes" id="UP000734511"/>
    </source>
</evidence>
<comment type="catalytic activity">
    <reaction evidence="4">
        <text>holo-[ACP] + malonyl-CoA = malonyl-[ACP] + CoA</text>
        <dbReference type="Rhea" id="RHEA:41792"/>
        <dbReference type="Rhea" id="RHEA-COMP:9623"/>
        <dbReference type="Rhea" id="RHEA-COMP:9685"/>
        <dbReference type="ChEBI" id="CHEBI:57287"/>
        <dbReference type="ChEBI" id="CHEBI:57384"/>
        <dbReference type="ChEBI" id="CHEBI:64479"/>
        <dbReference type="ChEBI" id="CHEBI:78449"/>
        <dbReference type="EC" id="2.3.1.39"/>
    </reaction>
</comment>
<keyword evidence="3" id="KW-0012">Acyltransferase</keyword>
<dbReference type="EC" id="2.3.1.39" evidence="1"/>
<dbReference type="Pfam" id="PF21124">
    <property type="entry name" value="VinK_C"/>
    <property type="match status" value="1"/>
</dbReference>
<dbReference type="Proteomes" id="UP000734511">
    <property type="component" value="Unassembled WGS sequence"/>
</dbReference>
<name>A0ABX0ZRF6_9ACTN</name>
<evidence type="ECO:0000256" key="3">
    <source>
        <dbReference type="ARBA" id="ARBA00023315"/>
    </source>
</evidence>
<feature type="domain" description="Malonyl-CoA-[acyl-carrier-protein] transacylase small" evidence="5">
    <location>
        <begin position="146"/>
        <end position="207"/>
    </location>
</feature>
<dbReference type="SUPFAM" id="SSF52151">
    <property type="entry name" value="FabD/lysophospholipase-like"/>
    <property type="match status" value="1"/>
</dbReference>
<dbReference type="Gene3D" id="3.40.366.10">
    <property type="entry name" value="Malonyl-Coenzyme A Acyl Carrier Protein, domain 2"/>
    <property type="match status" value="2"/>
</dbReference>